<feature type="compositionally biased region" description="Acidic residues" evidence="1">
    <location>
        <begin position="69"/>
        <end position="108"/>
    </location>
</feature>
<dbReference type="VEuPathDB" id="VectorBase:GAUT027944"/>
<dbReference type="AlphaFoldDB" id="A0A1A9V702"/>
<feature type="region of interest" description="Disordered" evidence="1">
    <location>
        <begin position="67"/>
        <end position="108"/>
    </location>
</feature>
<name>A0A1A9V702_GLOAU</name>
<keyword evidence="3" id="KW-1185">Reference proteome</keyword>
<proteinExistence type="predicted"/>
<protein>
    <submittedName>
        <fullName evidence="2">Uncharacterized protein</fullName>
    </submittedName>
</protein>
<evidence type="ECO:0000313" key="3">
    <source>
        <dbReference type="Proteomes" id="UP000078200"/>
    </source>
</evidence>
<organism evidence="2 3">
    <name type="scientific">Glossina austeni</name>
    <name type="common">Savannah tsetse fly</name>
    <dbReference type="NCBI Taxonomy" id="7395"/>
    <lineage>
        <taxon>Eukaryota</taxon>
        <taxon>Metazoa</taxon>
        <taxon>Ecdysozoa</taxon>
        <taxon>Arthropoda</taxon>
        <taxon>Hexapoda</taxon>
        <taxon>Insecta</taxon>
        <taxon>Pterygota</taxon>
        <taxon>Neoptera</taxon>
        <taxon>Endopterygota</taxon>
        <taxon>Diptera</taxon>
        <taxon>Brachycera</taxon>
        <taxon>Muscomorpha</taxon>
        <taxon>Hippoboscoidea</taxon>
        <taxon>Glossinidae</taxon>
        <taxon>Glossina</taxon>
    </lineage>
</organism>
<dbReference type="Proteomes" id="UP000078200">
    <property type="component" value="Unassembled WGS sequence"/>
</dbReference>
<evidence type="ECO:0000256" key="1">
    <source>
        <dbReference type="SAM" id="MobiDB-lite"/>
    </source>
</evidence>
<evidence type="ECO:0000313" key="2">
    <source>
        <dbReference type="EnsemblMetazoa" id="GAUT027944-PA"/>
    </source>
</evidence>
<dbReference type="EnsemblMetazoa" id="GAUT027944-RA">
    <property type="protein sequence ID" value="GAUT027944-PA"/>
    <property type="gene ID" value="GAUT027944"/>
</dbReference>
<sequence length="108" mass="12132">MHMNSAAPPLSIYIPDYRDCGHKKNLSSLLGSCPYLLSSLLEVYPASYILLVKAILRKALIDNNCVVDDGNDHDDAAYDDYDDDDDDNDDDDDDNDDDDNEDEEENIV</sequence>
<reference evidence="2" key="1">
    <citation type="submission" date="2020-05" db="UniProtKB">
        <authorList>
            <consortium name="EnsemblMetazoa"/>
        </authorList>
    </citation>
    <scope>IDENTIFICATION</scope>
    <source>
        <strain evidence="2">TTRI</strain>
    </source>
</reference>
<accession>A0A1A9V702</accession>